<dbReference type="GO" id="GO:0008233">
    <property type="term" value="F:peptidase activity"/>
    <property type="evidence" value="ECO:0007669"/>
    <property type="project" value="UniProtKB-KW"/>
</dbReference>
<evidence type="ECO:0000313" key="2">
    <source>
        <dbReference type="EMBL" id="AOE43721.1"/>
    </source>
</evidence>
<keyword evidence="3" id="KW-1185">Reference proteome</keyword>
<organism evidence="2 3">
    <name type="scientific">Gordonia phage Bantam</name>
    <dbReference type="NCBI Taxonomy" id="1887641"/>
    <lineage>
        <taxon>Viruses</taxon>
        <taxon>Duplodnaviria</taxon>
        <taxon>Heunggongvirae</taxon>
        <taxon>Uroviricota</taxon>
        <taxon>Caudoviricetes</taxon>
        <taxon>Bantamvirus</taxon>
        <taxon>Bantamvirus bantam</taxon>
    </lineage>
</organism>
<dbReference type="Proteomes" id="UP000202170">
    <property type="component" value="Segment"/>
</dbReference>
<dbReference type="KEGG" id="vg:29080295"/>
<proteinExistence type="predicted"/>
<keyword evidence="2" id="KW-0378">Hydrolase</keyword>
<dbReference type="InterPro" id="IPR038765">
    <property type="entry name" value="Papain-like_cys_pep_sf"/>
</dbReference>
<dbReference type="GO" id="GO:0006508">
    <property type="term" value="P:proteolysis"/>
    <property type="evidence" value="ECO:0007669"/>
    <property type="project" value="UniProtKB-KW"/>
</dbReference>
<dbReference type="SUPFAM" id="SSF54001">
    <property type="entry name" value="Cysteine proteinases"/>
    <property type="match status" value="1"/>
</dbReference>
<dbReference type="OrthoDB" id="15845at10239"/>
<name>A0A1B3AYA2_9CAUD</name>
<accession>A0A1B3AYA2</accession>
<dbReference type="Gene3D" id="3.90.70.10">
    <property type="entry name" value="Cysteine proteinases"/>
    <property type="match status" value="1"/>
</dbReference>
<protein>
    <submittedName>
        <fullName evidence="2">Lysin A, protease C39 domain</fullName>
    </submittedName>
</protein>
<feature type="domain" description="Peptidase C39-like" evidence="1">
    <location>
        <begin position="14"/>
        <end position="146"/>
    </location>
</feature>
<evidence type="ECO:0000259" key="1">
    <source>
        <dbReference type="Pfam" id="PF13529"/>
    </source>
</evidence>
<dbReference type="InterPro" id="IPR039564">
    <property type="entry name" value="Peptidase_C39-like"/>
</dbReference>
<evidence type="ECO:0000313" key="3">
    <source>
        <dbReference type="Proteomes" id="UP000202170"/>
    </source>
</evidence>
<dbReference type="GeneID" id="29080295"/>
<reference evidence="3" key="1">
    <citation type="submission" date="2016-07" db="EMBL/GenBank/DDBJ databases">
        <authorList>
            <person name="Florea S."/>
            <person name="Webb J.S."/>
            <person name="Jaromczyk J."/>
            <person name="Schardl C.L."/>
        </authorList>
    </citation>
    <scope>NUCLEOTIDE SEQUENCE [LARGE SCALE GENOMIC DNA]</scope>
</reference>
<dbReference type="RefSeq" id="YP_009287500.1">
    <property type="nucleotide sequence ID" value="NC_031074.1"/>
</dbReference>
<dbReference type="EMBL" id="KX557272">
    <property type="protein sequence ID" value="AOE43721.1"/>
    <property type="molecule type" value="Genomic_DNA"/>
</dbReference>
<dbReference type="GO" id="GO:0001897">
    <property type="term" value="P:symbiont-mediated cytolysis of host cell"/>
    <property type="evidence" value="ECO:0007669"/>
    <property type="project" value="UniProtKB-ARBA"/>
</dbReference>
<sequence length="214" mass="23540">MADRVIILPHVYHVQQTGWTCGPSALKMVLSTFGKNVPEATLAKQCGTTQDGTGDINNIRPVAKRHTGVDWSRHGAPYDPPTPAQKDLLWKTCVETIANSRRGMVINIWAPADNHPPGYPNYMIMHYICAVGIDLDRRLIYIADSARFGGIEHYWLGLDKLASLIPPKAWMALANPVTPRPAAEPDFFDGFTADELRIIIAAARQVGDPQEASA</sequence>
<dbReference type="Pfam" id="PF13529">
    <property type="entry name" value="Peptidase_C39_2"/>
    <property type="match status" value="1"/>
</dbReference>
<gene>
    <name evidence="2" type="primary">31</name>
    <name evidence="2" type="ORF">SEA_BANTAM_31</name>
</gene>
<keyword evidence="2" id="KW-0645">Protease</keyword>